<evidence type="ECO:0000313" key="16">
    <source>
        <dbReference type="EMBL" id="EJC85101.1"/>
    </source>
</evidence>
<proteinExistence type="predicted"/>
<evidence type="ECO:0000256" key="1">
    <source>
        <dbReference type="ARBA" id="ARBA00004323"/>
    </source>
</evidence>
<keyword evidence="6" id="KW-0479">Metal-binding</keyword>
<keyword evidence="7" id="KW-0256">Endoplasmic reticulum</keyword>
<evidence type="ECO:0000256" key="12">
    <source>
        <dbReference type="ARBA" id="ARBA00023157"/>
    </source>
</evidence>
<dbReference type="EMBL" id="JH719393">
    <property type="protein sequence ID" value="EJC83305.1"/>
    <property type="molecule type" value="Genomic_DNA"/>
</dbReference>
<evidence type="ECO:0000256" key="14">
    <source>
        <dbReference type="ARBA" id="ARBA00042865"/>
    </source>
</evidence>
<gene>
    <name evidence="15" type="ORF">Rleg4DRAFT_5057</name>
    <name evidence="16" type="ORF">Rleg4DRAFT_6964</name>
</gene>
<dbReference type="GO" id="GO:0046872">
    <property type="term" value="F:metal ion binding"/>
    <property type="evidence" value="ECO:0007669"/>
    <property type="project" value="UniProtKB-KW"/>
</dbReference>
<reference evidence="16" key="1">
    <citation type="submission" date="2012-02" db="EMBL/GenBank/DDBJ databases">
        <title>Improved High-Quality Draft Sequence of Rhizobium leguminosarum bv. trifolii WSM2297.</title>
        <authorList>
            <consortium name="US DOE Joint Genome Institute"/>
            <person name="Lucas S."/>
            <person name="Han J."/>
            <person name="Lapidus A."/>
            <person name="Cheng J.-F."/>
            <person name="Goodwin L."/>
            <person name="Pitluck S."/>
            <person name="Peters L."/>
            <person name="Ovchinnikova G."/>
            <person name="Zhang X."/>
            <person name="Detter J.C."/>
            <person name="Han C."/>
            <person name="Tapia R."/>
            <person name="Land M."/>
            <person name="Hauser L."/>
            <person name="Kyrpides N."/>
            <person name="Ivanova N."/>
            <person name="Pagani I."/>
            <person name="Brau L."/>
            <person name="Yates R."/>
            <person name="O'Hara G."/>
            <person name="Rui T."/>
            <person name="Howieson J."/>
            <person name="Reeve W."/>
            <person name="Woyke T."/>
        </authorList>
    </citation>
    <scope>NUCLEOTIDE SEQUENCE [LARGE SCALE GENOMIC DNA]</scope>
    <source>
        <strain evidence="16">WSM2297</strain>
    </source>
</reference>
<keyword evidence="5" id="KW-0812">Transmembrane</keyword>
<evidence type="ECO:0000256" key="2">
    <source>
        <dbReference type="ARBA" id="ARBA00004648"/>
    </source>
</evidence>
<keyword evidence="4 16" id="KW-0808">Transferase</keyword>
<dbReference type="PANTHER" id="PTHR46025">
    <property type="entry name" value="XYLOSYLTRANSFERASE OXT"/>
    <property type="match status" value="1"/>
</dbReference>
<keyword evidence="13" id="KW-0325">Glycoprotein</keyword>
<evidence type="ECO:0000256" key="13">
    <source>
        <dbReference type="ARBA" id="ARBA00023180"/>
    </source>
</evidence>
<dbReference type="AlphaFoldDB" id="J0WGF9"/>
<evidence type="ECO:0000256" key="3">
    <source>
        <dbReference type="ARBA" id="ARBA00022676"/>
    </source>
</evidence>
<dbReference type="GO" id="GO:0016020">
    <property type="term" value="C:membrane"/>
    <property type="evidence" value="ECO:0007669"/>
    <property type="project" value="InterPro"/>
</dbReference>
<dbReference type="GO" id="GO:0015012">
    <property type="term" value="P:heparan sulfate proteoglycan biosynthetic process"/>
    <property type="evidence" value="ECO:0007669"/>
    <property type="project" value="TreeGrafter"/>
</dbReference>
<dbReference type="PANTHER" id="PTHR46025:SF3">
    <property type="entry name" value="XYLOSYLTRANSFERASE OXT"/>
    <property type="match status" value="1"/>
</dbReference>
<evidence type="ECO:0000313" key="15">
    <source>
        <dbReference type="EMBL" id="EJC83305.1"/>
    </source>
</evidence>
<protein>
    <recommendedName>
        <fullName evidence="14">Peptide O-xylosyltransferase</fullName>
    </recommendedName>
</protein>
<dbReference type="GO" id="GO:0050650">
    <property type="term" value="P:chondroitin sulfate proteoglycan biosynthetic process"/>
    <property type="evidence" value="ECO:0007669"/>
    <property type="project" value="TreeGrafter"/>
</dbReference>
<keyword evidence="3 16" id="KW-0328">Glycosyltransferase</keyword>
<keyword evidence="9" id="KW-1133">Transmembrane helix</keyword>
<evidence type="ECO:0000256" key="8">
    <source>
        <dbReference type="ARBA" id="ARBA00022968"/>
    </source>
</evidence>
<sequence length="302" mass="35011">MIGYLILVHRYPDQFKRLFRAIYNARNHYVVHVDKNSGTDLEGEIRDFLRPYSNADMIRSEKAIWGGYSLVDAELRGMERLLEMGEWSHFINLSGQDFPLKPQTQIMAYLNANLDREFIKVLDQDKHRPDTMHRVSEYVVELEESIQRTARSRPFLTAATPYIGNQWMIVTRAFCEFVCHDRSVDRYKAFYENTLIPDEGFFQTVMMNCAIESEITSDDLRMIDWIADDDIKLRPRTYQRTDAADLKASSNLFARKFDQTVDGEILEVLERHLAKQAVINVDRSRAIPVNAGLPFALEGTAA</sequence>
<evidence type="ECO:0000256" key="6">
    <source>
        <dbReference type="ARBA" id="ARBA00022723"/>
    </source>
</evidence>
<keyword evidence="8" id="KW-0735">Signal-anchor</keyword>
<evidence type="ECO:0000256" key="7">
    <source>
        <dbReference type="ARBA" id="ARBA00022824"/>
    </source>
</evidence>
<accession>J0WGF9</accession>
<keyword evidence="12" id="KW-1015">Disulfide bond</keyword>
<keyword evidence="10" id="KW-0333">Golgi apparatus</keyword>
<dbReference type="GO" id="GO:0030158">
    <property type="term" value="F:protein xylosyltransferase activity"/>
    <property type="evidence" value="ECO:0007669"/>
    <property type="project" value="InterPro"/>
</dbReference>
<evidence type="ECO:0000256" key="5">
    <source>
        <dbReference type="ARBA" id="ARBA00022692"/>
    </source>
</evidence>
<evidence type="ECO:0000256" key="11">
    <source>
        <dbReference type="ARBA" id="ARBA00023136"/>
    </source>
</evidence>
<keyword evidence="11" id="KW-0472">Membrane</keyword>
<dbReference type="Proteomes" id="UP000005732">
    <property type="component" value="Unassembled WGS sequence"/>
</dbReference>
<comment type="subcellular location">
    <subcellularLocation>
        <location evidence="2">Endoplasmic reticulum membrane</location>
        <topology evidence="2">Single-pass type II membrane protein</topology>
    </subcellularLocation>
    <subcellularLocation>
        <location evidence="1">Golgi apparatus membrane</location>
        <topology evidence="1">Single-pass type II membrane protein</topology>
    </subcellularLocation>
</comment>
<evidence type="ECO:0000256" key="9">
    <source>
        <dbReference type="ARBA" id="ARBA00022989"/>
    </source>
</evidence>
<evidence type="ECO:0000256" key="4">
    <source>
        <dbReference type="ARBA" id="ARBA00022679"/>
    </source>
</evidence>
<dbReference type="Pfam" id="PF02485">
    <property type="entry name" value="Branch"/>
    <property type="match status" value="1"/>
</dbReference>
<dbReference type="InterPro" id="IPR003406">
    <property type="entry name" value="Glyco_trans_14"/>
</dbReference>
<organism evidence="16">
    <name type="scientific">Rhizobium leguminosarum bv. trifolii WSM2297</name>
    <dbReference type="NCBI Taxonomy" id="754762"/>
    <lineage>
        <taxon>Bacteria</taxon>
        <taxon>Pseudomonadati</taxon>
        <taxon>Pseudomonadota</taxon>
        <taxon>Alphaproteobacteria</taxon>
        <taxon>Hyphomicrobiales</taxon>
        <taxon>Rhizobiaceae</taxon>
        <taxon>Rhizobium/Agrobacterium group</taxon>
        <taxon>Rhizobium</taxon>
    </lineage>
</organism>
<name>J0WGF9_RHILT</name>
<evidence type="ECO:0000256" key="10">
    <source>
        <dbReference type="ARBA" id="ARBA00023034"/>
    </source>
</evidence>
<dbReference type="EMBL" id="JH719393">
    <property type="protein sequence ID" value="EJC85101.1"/>
    <property type="molecule type" value="Genomic_DNA"/>
</dbReference>
<dbReference type="InterPro" id="IPR043538">
    <property type="entry name" value="XYLT"/>
</dbReference>
<dbReference type="OrthoDB" id="7943907at2"/>
<dbReference type="HOGENOM" id="CLU_032341_0_0_5"/>